<dbReference type="PANTHER" id="PTHR30126">
    <property type="entry name" value="HTH-TYPE TRANSCRIPTIONAL REGULATOR"/>
    <property type="match status" value="1"/>
</dbReference>
<reference evidence="6 7" key="1">
    <citation type="submission" date="2019-02" db="EMBL/GenBank/DDBJ databases">
        <title>Deep-cultivation of Planctomycetes and their phenomic and genomic characterization uncovers novel biology.</title>
        <authorList>
            <person name="Wiegand S."/>
            <person name="Jogler M."/>
            <person name="Boedeker C."/>
            <person name="Pinto D."/>
            <person name="Vollmers J."/>
            <person name="Rivas-Marin E."/>
            <person name="Kohn T."/>
            <person name="Peeters S.H."/>
            <person name="Heuer A."/>
            <person name="Rast P."/>
            <person name="Oberbeckmann S."/>
            <person name="Bunk B."/>
            <person name="Jeske O."/>
            <person name="Meyerdierks A."/>
            <person name="Storesund J.E."/>
            <person name="Kallscheuer N."/>
            <person name="Luecker S."/>
            <person name="Lage O.M."/>
            <person name="Pohl T."/>
            <person name="Merkel B.J."/>
            <person name="Hornburger P."/>
            <person name="Mueller R.-W."/>
            <person name="Bruemmer F."/>
            <person name="Labrenz M."/>
            <person name="Spormann A.M."/>
            <person name="Op den Camp H."/>
            <person name="Overmann J."/>
            <person name="Amann R."/>
            <person name="Jetten M.S.M."/>
            <person name="Mascher T."/>
            <person name="Medema M.H."/>
            <person name="Devos D.P."/>
            <person name="Kaster A.-K."/>
            <person name="Ovreas L."/>
            <person name="Rohde M."/>
            <person name="Galperin M.Y."/>
            <person name="Jogler C."/>
        </authorList>
    </citation>
    <scope>NUCLEOTIDE SEQUENCE [LARGE SCALE GENOMIC DNA]</scope>
    <source>
        <strain evidence="6 7">ElP</strain>
    </source>
</reference>
<evidence type="ECO:0000259" key="5">
    <source>
        <dbReference type="PROSITE" id="PS50931"/>
    </source>
</evidence>
<dbReference type="PRINTS" id="PR00039">
    <property type="entry name" value="HTHLYSR"/>
</dbReference>
<feature type="domain" description="HTH lysR-type" evidence="5">
    <location>
        <begin position="11"/>
        <end position="68"/>
    </location>
</feature>
<dbReference type="Pfam" id="PF03466">
    <property type="entry name" value="LysR_substrate"/>
    <property type="match status" value="1"/>
</dbReference>
<evidence type="ECO:0000256" key="2">
    <source>
        <dbReference type="ARBA" id="ARBA00023015"/>
    </source>
</evidence>
<dbReference type="Pfam" id="PF00126">
    <property type="entry name" value="HTH_1"/>
    <property type="match status" value="1"/>
</dbReference>
<organism evidence="6 7">
    <name type="scientific">Tautonia plasticadhaerens</name>
    <dbReference type="NCBI Taxonomy" id="2527974"/>
    <lineage>
        <taxon>Bacteria</taxon>
        <taxon>Pseudomonadati</taxon>
        <taxon>Planctomycetota</taxon>
        <taxon>Planctomycetia</taxon>
        <taxon>Isosphaerales</taxon>
        <taxon>Isosphaeraceae</taxon>
        <taxon>Tautonia</taxon>
    </lineage>
</organism>
<evidence type="ECO:0000256" key="3">
    <source>
        <dbReference type="ARBA" id="ARBA00023125"/>
    </source>
</evidence>
<keyword evidence="2" id="KW-0805">Transcription regulation</keyword>
<evidence type="ECO:0000256" key="1">
    <source>
        <dbReference type="ARBA" id="ARBA00009437"/>
    </source>
</evidence>
<name>A0A518H3Z1_9BACT</name>
<dbReference type="InterPro" id="IPR036388">
    <property type="entry name" value="WH-like_DNA-bd_sf"/>
</dbReference>
<keyword evidence="3" id="KW-0238">DNA-binding</keyword>
<dbReference type="InterPro" id="IPR000847">
    <property type="entry name" value="LysR_HTH_N"/>
</dbReference>
<sequence>MDESHPRPGSDELPHLGTFARVAERGSFTAAALDLGITQAAVSQRIALLEKGLRVSLFDRRAGRIALTEAGHRLYDYARRILDLHEQARKDIGGLHPPISGDLPIAASSVPGECYLPALLSSFREAYPRVHVRASAGDSGSVVRDVVTGRATLGLVGKEAGTPALESRPIGTDLLVLIVPPGHAWASRKAISLKALAIEPLVIREPGSGSRCALEAGLGRAGASLAGMNIALELGSNSAIRDAVRRRLGVAFLSRPAVQPELDSGALRAVGVRGLDLARHLYVIHHGRRPLSPAASVFLHFLTAHPLDPDRR</sequence>
<dbReference type="PANTHER" id="PTHR30126:SF39">
    <property type="entry name" value="HTH-TYPE TRANSCRIPTIONAL REGULATOR CYSL"/>
    <property type="match status" value="1"/>
</dbReference>
<dbReference type="CDD" id="cd08420">
    <property type="entry name" value="PBP2_CysL_like"/>
    <property type="match status" value="1"/>
</dbReference>
<dbReference type="FunFam" id="1.10.10.10:FF:000001">
    <property type="entry name" value="LysR family transcriptional regulator"/>
    <property type="match status" value="1"/>
</dbReference>
<gene>
    <name evidence="6" type="primary">cmpR_2</name>
    <name evidence="6" type="ORF">ElP_34740</name>
</gene>
<dbReference type="PROSITE" id="PS50931">
    <property type="entry name" value="HTH_LYSR"/>
    <property type="match status" value="1"/>
</dbReference>
<proteinExistence type="inferred from homology"/>
<accession>A0A518H3Z1</accession>
<dbReference type="AlphaFoldDB" id="A0A518H3Z1"/>
<dbReference type="KEGG" id="tpla:ElP_34740"/>
<comment type="similarity">
    <text evidence="1">Belongs to the LysR transcriptional regulatory family.</text>
</comment>
<evidence type="ECO:0000256" key="4">
    <source>
        <dbReference type="ARBA" id="ARBA00023163"/>
    </source>
</evidence>
<dbReference type="Proteomes" id="UP000317835">
    <property type="component" value="Chromosome"/>
</dbReference>
<protein>
    <submittedName>
        <fullName evidence="6">HTH-type transcriptional activator CmpR</fullName>
    </submittedName>
</protein>
<dbReference type="Gene3D" id="3.40.190.290">
    <property type="match status" value="1"/>
</dbReference>
<evidence type="ECO:0000313" key="6">
    <source>
        <dbReference type="EMBL" id="QDV35570.1"/>
    </source>
</evidence>
<keyword evidence="4" id="KW-0804">Transcription</keyword>
<dbReference type="GO" id="GO:0000976">
    <property type="term" value="F:transcription cis-regulatory region binding"/>
    <property type="evidence" value="ECO:0007669"/>
    <property type="project" value="TreeGrafter"/>
</dbReference>
<dbReference type="RefSeq" id="WP_145271248.1">
    <property type="nucleotide sequence ID" value="NZ_CP036426.1"/>
</dbReference>
<dbReference type="EMBL" id="CP036426">
    <property type="protein sequence ID" value="QDV35570.1"/>
    <property type="molecule type" value="Genomic_DNA"/>
</dbReference>
<dbReference type="InterPro" id="IPR036390">
    <property type="entry name" value="WH_DNA-bd_sf"/>
</dbReference>
<dbReference type="SUPFAM" id="SSF46785">
    <property type="entry name" value="Winged helix' DNA-binding domain"/>
    <property type="match status" value="1"/>
</dbReference>
<dbReference type="GO" id="GO:0003700">
    <property type="term" value="F:DNA-binding transcription factor activity"/>
    <property type="evidence" value="ECO:0007669"/>
    <property type="project" value="InterPro"/>
</dbReference>
<dbReference type="Gene3D" id="1.10.10.10">
    <property type="entry name" value="Winged helix-like DNA-binding domain superfamily/Winged helix DNA-binding domain"/>
    <property type="match status" value="1"/>
</dbReference>
<dbReference type="InterPro" id="IPR005119">
    <property type="entry name" value="LysR_subst-bd"/>
</dbReference>
<dbReference type="SUPFAM" id="SSF53850">
    <property type="entry name" value="Periplasmic binding protein-like II"/>
    <property type="match status" value="1"/>
</dbReference>
<keyword evidence="7" id="KW-1185">Reference proteome</keyword>
<evidence type="ECO:0000313" key="7">
    <source>
        <dbReference type="Proteomes" id="UP000317835"/>
    </source>
</evidence>
<dbReference type="OrthoDB" id="9785745at2"/>